<accession>A0A9D2AUL3</accession>
<evidence type="ECO:0000313" key="3">
    <source>
        <dbReference type="Proteomes" id="UP000886847"/>
    </source>
</evidence>
<feature type="transmembrane region" description="Helical" evidence="1">
    <location>
        <begin position="94"/>
        <end position="121"/>
    </location>
</feature>
<evidence type="ECO:0000313" key="2">
    <source>
        <dbReference type="EMBL" id="HIX49691.1"/>
    </source>
</evidence>
<comment type="caution">
    <text evidence="2">The sequence shown here is derived from an EMBL/GenBank/DDBJ whole genome shotgun (WGS) entry which is preliminary data.</text>
</comment>
<reference evidence="2" key="2">
    <citation type="submission" date="2021-04" db="EMBL/GenBank/DDBJ databases">
        <authorList>
            <person name="Gilroy R."/>
        </authorList>
    </citation>
    <scope>NUCLEOTIDE SEQUENCE</scope>
    <source>
        <strain evidence="2">2189</strain>
    </source>
</reference>
<keyword evidence="1" id="KW-0472">Membrane</keyword>
<proteinExistence type="predicted"/>
<dbReference type="EMBL" id="DXEW01000002">
    <property type="protein sequence ID" value="HIX49691.1"/>
    <property type="molecule type" value="Genomic_DNA"/>
</dbReference>
<name>A0A9D2AUL3_9FIRM</name>
<organism evidence="2 3">
    <name type="scientific">Candidatus Borkfalkia faecavium</name>
    <dbReference type="NCBI Taxonomy" id="2838508"/>
    <lineage>
        <taxon>Bacteria</taxon>
        <taxon>Bacillati</taxon>
        <taxon>Bacillota</taxon>
        <taxon>Clostridia</taxon>
        <taxon>Christensenellales</taxon>
        <taxon>Christensenellaceae</taxon>
        <taxon>Candidatus Borkfalkia</taxon>
    </lineage>
</organism>
<evidence type="ECO:0000256" key="1">
    <source>
        <dbReference type="SAM" id="Phobius"/>
    </source>
</evidence>
<feature type="transmembrane region" description="Helical" evidence="1">
    <location>
        <begin position="38"/>
        <end position="57"/>
    </location>
</feature>
<sequence length="125" mass="13211">MKEFFAKKSAGFYASVVAVVLGIVAVCAFAPARENQNSAIVVLMILGILCSAIVAVKHFPLTEYIPLIFNAAALAMVFNVLLHNLADIFAKNNVIGLSTGFILSMVFCALAAIASIVAVAAKHER</sequence>
<keyword evidence="1" id="KW-0812">Transmembrane</keyword>
<dbReference type="AlphaFoldDB" id="A0A9D2AUL3"/>
<gene>
    <name evidence="2" type="ORF">H9851_00205</name>
</gene>
<keyword evidence="1" id="KW-1133">Transmembrane helix</keyword>
<feature type="transmembrane region" description="Helical" evidence="1">
    <location>
        <begin position="64"/>
        <end position="82"/>
    </location>
</feature>
<dbReference type="Proteomes" id="UP000886847">
    <property type="component" value="Unassembled WGS sequence"/>
</dbReference>
<protein>
    <submittedName>
        <fullName evidence="2">Uncharacterized protein</fullName>
    </submittedName>
</protein>
<feature type="transmembrane region" description="Helical" evidence="1">
    <location>
        <begin position="12"/>
        <end position="32"/>
    </location>
</feature>
<reference evidence="2" key="1">
    <citation type="journal article" date="2021" name="PeerJ">
        <title>Extensive microbial diversity within the chicken gut microbiome revealed by metagenomics and culture.</title>
        <authorList>
            <person name="Gilroy R."/>
            <person name="Ravi A."/>
            <person name="Getino M."/>
            <person name="Pursley I."/>
            <person name="Horton D.L."/>
            <person name="Alikhan N.F."/>
            <person name="Baker D."/>
            <person name="Gharbi K."/>
            <person name="Hall N."/>
            <person name="Watson M."/>
            <person name="Adriaenssens E.M."/>
            <person name="Foster-Nyarko E."/>
            <person name="Jarju S."/>
            <person name="Secka A."/>
            <person name="Antonio M."/>
            <person name="Oren A."/>
            <person name="Chaudhuri R.R."/>
            <person name="La Ragione R."/>
            <person name="Hildebrand F."/>
            <person name="Pallen M.J."/>
        </authorList>
    </citation>
    <scope>NUCLEOTIDE SEQUENCE</scope>
    <source>
        <strain evidence="2">2189</strain>
    </source>
</reference>